<evidence type="ECO:0000313" key="3">
    <source>
        <dbReference type="Proteomes" id="UP001345219"/>
    </source>
</evidence>
<proteinExistence type="predicted"/>
<feature type="compositionally biased region" description="Basic and acidic residues" evidence="1">
    <location>
        <begin position="75"/>
        <end position="85"/>
    </location>
</feature>
<organism evidence="2 3">
    <name type="scientific">Trapa incisa</name>
    <dbReference type="NCBI Taxonomy" id="236973"/>
    <lineage>
        <taxon>Eukaryota</taxon>
        <taxon>Viridiplantae</taxon>
        <taxon>Streptophyta</taxon>
        <taxon>Embryophyta</taxon>
        <taxon>Tracheophyta</taxon>
        <taxon>Spermatophyta</taxon>
        <taxon>Magnoliopsida</taxon>
        <taxon>eudicotyledons</taxon>
        <taxon>Gunneridae</taxon>
        <taxon>Pentapetalae</taxon>
        <taxon>rosids</taxon>
        <taxon>malvids</taxon>
        <taxon>Myrtales</taxon>
        <taxon>Lythraceae</taxon>
        <taxon>Trapa</taxon>
    </lineage>
</organism>
<sequence length="108" mass="12216">MLLTKIFTACKVDMAELWEPLKSKEIYNSHLIHRMGYVLTETGRMAKMLTPGDPDEEQMEVEPVEGDEATAVMESEGKQEKKLAAMDEEDKPIPVMYGVRSKGKGKRL</sequence>
<evidence type="ECO:0000256" key="1">
    <source>
        <dbReference type="SAM" id="MobiDB-lite"/>
    </source>
</evidence>
<feature type="region of interest" description="Disordered" evidence="1">
    <location>
        <begin position="67"/>
        <end position="87"/>
    </location>
</feature>
<accession>A0AAN7QLL1</accession>
<name>A0AAN7QLL1_9MYRT</name>
<reference evidence="2 3" key="1">
    <citation type="journal article" date="2023" name="Hortic Res">
        <title>Pangenome of water caltrop reveals structural variations and asymmetric subgenome divergence after allopolyploidization.</title>
        <authorList>
            <person name="Zhang X."/>
            <person name="Chen Y."/>
            <person name="Wang L."/>
            <person name="Yuan Y."/>
            <person name="Fang M."/>
            <person name="Shi L."/>
            <person name="Lu R."/>
            <person name="Comes H.P."/>
            <person name="Ma Y."/>
            <person name="Chen Y."/>
            <person name="Huang G."/>
            <person name="Zhou Y."/>
            <person name="Zheng Z."/>
            <person name="Qiu Y."/>
        </authorList>
    </citation>
    <scope>NUCLEOTIDE SEQUENCE [LARGE SCALE GENOMIC DNA]</scope>
    <source>
        <tissue evidence="2">Roots</tissue>
    </source>
</reference>
<keyword evidence="3" id="KW-1185">Reference proteome</keyword>
<comment type="caution">
    <text evidence="2">The sequence shown here is derived from an EMBL/GenBank/DDBJ whole genome shotgun (WGS) entry which is preliminary data.</text>
</comment>
<evidence type="ECO:0000313" key="2">
    <source>
        <dbReference type="EMBL" id="KAK4771647.1"/>
    </source>
</evidence>
<gene>
    <name evidence="2" type="ORF">SAY87_032179</name>
</gene>
<dbReference type="Proteomes" id="UP001345219">
    <property type="component" value="Chromosome 24"/>
</dbReference>
<dbReference type="EMBL" id="JAXIOK010000005">
    <property type="protein sequence ID" value="KAK4771647.1"/>
    <property type="molecule type" value="Genomic_DNA"/>
</dbReference>
<dbReference type="AlphaFoldDB" id="A0AAN7QLL1"/>
<protein>
    <submittedName>
        <fullName evidence="2">Uncharacterized protein</fullName>
    </submittedName>
</protein>